<reference evidence="5" key="1">
    <citation type="journal article" date="2021" name="PeerJ">
        <title>Extensive microbial diversity within the chicken gut microbiome revealed by metagenomics and culture.</title>
        <authorList>
            <person name="Gilroy R."/>
            <person name="Ravi A."/>
            <person name="Getino M."/>
            <person name="Pursley I."/>
            <person name="Horton D.L."/>
            <person name="Alikhan N.F."/>
            <person name="Baker D."/>
            <person name="Gharbi K."/>
            <person name="Hall N."/>
            <person name="Watson M."/>
            <person name="Adriaenssens E.M."/>
            <person name="Foster-Nyarko E."/>
            <person name="Jarju S."/>
            <person name="Secka A."/>
            <person name="Antonio M."/>
            <person name="Oren A."/>
            <person name="Chaudhuri R.R."/>
            <person name="La Ragione R."/>
            <person name="Hildebrand F."/>
            <person name="Pallen M.J."/>
        </authorList>
    </citation>
    <scope>NUCLEOTIDE SEQUENCE</scope>
    <source>
        <strain evidence="5">ChiGjej4B4-18154</strain>
    </source>
</reference>
<evidence type="ECO:0000313" key="6">
    <source>
        <dbReference type="Proteomes" id="UP000824035"/>
    </source>
</evidence>
<feature type="domain" description="5'-Nucleotidase C-terminal" evidence="4">
    <location>
        <begin position="313"/>
        <end position="467"/>
    </location>
</feature>
<keyword evidence="2" id="KW-0378">Hydrolase</keyword>
<dbReference type="Pfam" id="PF02872">
    <property type="entry name" value="5_nucleotid_C"/>
    <property type="match status" value="1"/>
</dbReference>
<comment type="similarity">
    <text evidence="2">Belongs to the 5'-nucleotidase family.</text>
</comment>
<dbReference type="PANTHER" id="PTHR11575:SF6">
    <property type="entry name" value="2',3'-CYCLIC-NUCLEOTIDE 2'-PHOSPHODIESTERASE_3'-NUCLEOTIDASE"/>
    <property type="match status" value="1"/>
</dbReference>
<feature type="domain" description="Calcineurin-like phosphoesterase" evidence="3">
    <location>
        <begin position="5"/>
        <end position="230"/>
    </location>
</feature>
<dbReference type="InterPro" id="IPR036907">
    <property type="entry name" value="5'-Nucleotdase_C_sf"/>
</dbReference>
<dbReference type="InterPro" id="IPR008334">
    <property type="entry name" value="5'-Nucleotdase_C"/>
</dbReference>
<organism evidence="5 6">
    <name type="scientific">Candidatus Allofournierella merdipullorum</name>
    <dbReference type="NCBI Taxonomy" id="2838595"/>
    <lineage>
        <taxon>Bacteria</taxon>
        <taxon>Bacillati</taxon>
        <taxon>Bacillota</taxon>
        <taxon>Clostridia</taxon>
        <taxon>Eubacteriales</taxon>
        <taxon>Oscillospiraceae</taxon>
        <taxon>Allofournierella</taxon>
    </lineage>
</organism>
<dbReference type="GO" id="GO:0009166">
    <property type="term" value="P:nucleotide catabolic process"/>
    <property type="evidence" value="ECO:0007669"/>
    <property type="project" value="InterPro"/>
</dbReference>
<proteinExistence type="inferred from homology"/>
<keyword evidence="2" id="KW-0547">Nucleotide-binding</keyword>
<dbReference type="Gene3D" id="3.90.780.10">
    <property type="entry name" value="5'-Nucleotidase, C-terminal domain"/>
    <property type="match status" value="1"/>
</dbReference>
<gene>
    <name evidence="5" type="ORF">H9813_02990</name>
</gene>
<comment type="caution">
    <text evidence="5">The sequence shown here is derived from an EMBL/GenBank/DDBJ whole genome shotgun (WGS) entry which is preliminary data.</text>
</comment>
<keyword evidence="1" id="KW-0732">Signal</keyword>
<protein>
    <submittedName>
        <fullName evidence="5">Bifunctional metallophosphatase/5'-nucleotidase</fullName>
    </submittedName>
</protein>
<dbReference type="InterPro" id="IPR004843">
    <property type="entry name" value="Calcineurin-like_PHP"/>
</dbReference>
<reference evidence="5" key="2">
    <citation type="submission" date="2021-04" db="EMBL/GenBank/DDBJ databases">
        <authorList>
            <person name="Gilroy R."/>
        </authorList>
    </citation>
    <scope>NUCLEOTIDE SEQUENCE</scope>
    <source>
        <strain evidence="5">ChiGjej4B4-18154</strain>
    </source>
</reference>
<name>A0A9D2IZ24_9FIRM</name>
<accession>A0A9D2IZ24</accession>
<dbReference type="AlphaFoldDB" id="A0A9D2IZ24"/>
<dbReference type="InterPro" id="IPR029052">
    <property type="entry name" value="Metallo-depent_PP-like"/>
</dbReference>
<dbReference type="GO" id="GO:0030288">
    <property type="term" value="C:outer membrane-bounded periplasmic space"/>
    <property type="evidence" value="ECO:0007669"/>
    <property type="project" value="TreeGrafter"/>
</dbReference>
<dbReference type="GO" id="GO:0016787">
    <property type="term" value="F:hydrolase activity"/>
    <property type="evidence" value="ECO:0007669"/>
    <property type="project" value="UniProtKB-KW"/>
</dbReference>
<evidence type="ECO:0000259" key="4">
    <source>
        <dbReference type="Pfam" id="PF02872"/>
    </source>
</evidence>
<evidence type="ECO:0000256" key="2">
    <source>
        <dbReference type="RuleBase" id="RU362119"/>
    </source>
</evidence>
<evidence type="ECO:0000256" key="1">
    <source>
        <dbReference type="ARBA" id="ARBA00022729"/>
    </source>
</evidence>
<evidence type="ECO:0000313" key="5">
    <source>
        <dbReference type="EMBL" id="HIZ30187.1"/>
    </source>
</evidence>
<dbReference type="SUPFAM" id="SSF55816">
    <property type="entry name" value="5'-nucleotidase (syn. UDP-sugar hydrolase), C-terminal domain"/>
    <property type="match status" value="1"/>
</dbReference>
<sequence length="506" mass="55683">MKQQLKIYFTSDTHGHIFPVNYAANRPEASGLLNMAAQIEKDGNTLVLDGGDSLQGTPLVQYYLEHRPDWPTHPVAAAFNAMGLDCFTLGNHDFNFGYEALEDFLSAMKGECLCANVEDLGGRLPLRPWTVRTLANGLRVGITGIVTDFVNIWEQPQNLEKLRITDAFEAARAAREALRPLCDVCVCIYHGGFEEDLTSGQLLSDSGENVACRIARELDFDLLLTGHQHMAVEGVELAGTYAVQPPANAGVCLLVEGSRENGKSAFTSRFLPAGETHSAQPYESLLGLEQTVQHWLDQPIGALEEPILPEQKLDAALHGSRVAAIFNQVQLDATGADVSCTSLGNEPVGLAASVTMRNVTAAYLFANTMVVMEVTEEVIRRCLERCASYFELENGQPKVSAAFLQPKVEHYNYDFFAGLDYTFDLTRPVGQRVVHLTRLDGSPLGPGPLRLCTSNYRATGTGGYEVLRDCPVLWRGSTEMPDMVARYIREHSPVGKLENARFRVIW</sequence>
<dbReference type="PANTHER" id="PTHR11575">
    <property type="entry name" value="5'-NUCLEOTIDASE-RELATED"/>
    <property type="match status" value="1"/>
</dbReference>
<dbReference type="PRINTS" id="PR01607">
    <property type="entry name" value="APYRASEFAMLY"/>
</dbReference>
<evidence type="ECO:0000259" key="3">
    <source>
        <dbReference type="Pfam" id="PF00149"/>
    </source>
</evidence>
<dbReference type="GO" id="GO:0000166">
    <property type="term" value="F:nucleotide binding"/>
    <property type="evidence" value="ECO:0007669"/>
    <property type="project" value="UniProtKB-KW"/>
</dbReference>
<dbReference type="Proteomes" id="UP000824035">
    <property type="component" value="Unassembled WGS sequence"/>
</dbReference>
<dbReference type="Pfam" id="PF00149">
    <property type="entry name" value="Metallophos"/>
    <property type="match status" value="1"/>
</dbReference>
<dbReference type="SUPFAM" id="SSF56300">
    <property type="entry name" value="Metallo-dependent phosphatases"/>
    <property type="match status" value="1"/>
</dbReference>
<dbReference type="Gene3D" id="3.60.21.10">
    <property type="match status" value="1"/>
</dbReference>
<dbReference type="InterPro" id="IPR006179">
    <property type="entry name" value="5_nucleotidase/apyrase"/>
</dbReference>
<dbReference type="EMBL" id="DXBV01000027">
    <property type="protein sequence ID" value="HIZ30187.1"/>
    <property type="molecule type" value="Genomic_DNA"/>
</dbReference>